<dbReference type="Proteomes" id="UP000006514">
    <property type="component" value="Unassembled WGS sequence"/>
</dbReference>
<protein>
    <submittedName>
        <fullName evidence="1">Uncharacterized protein</fullName>
    </submittedName>
</protein>
<keyword evidence="2" id="KW-1185">Reference proteome</keyword>
<dbReference type="EMBL" id="JH688335">
    <property type="protein sequence ID" value="EJD33260.1"/>
    <property type="molecule type" value="Genomic_DNA"/>
</dbReference>
<sequence>MKEIWSSLSDRGQSRASVALGEVARQRELNVGENVGAERVEPAARTEHLRAVKGAAAYAAGKAAFFRKLEEETKASRKKAASLFDAEVRS</sequence>
<reference evidence="2" key="1">
    <citation type="journal article" date="2012" name="Science">
        <title>The Paleozoic origin of enzymatic lignin decomposition reconstructed from 31 fungal genomes.</title>
        <authorList>
            <person name="Floudas D."/>
            <person name="Binder M."/>
            <person name="Riley R."/>
            <person name="Barry K."/>
            <person name="Blanchette R.A."/>
            <person name="Henrissat B."/>
            <person name="Martinez A.T."/>
            <person name="Otillar R."/>
            <person name="Spatafora J.W."/>
            <person name="Yadav J.S."/>
            <person name="Aerts A."/>
            <person name="Benoit I."/>
            <person name="Boyd A."/>
            <person name="Carlson A."/>
            <person name="Copeland A."/>
            <person name="Coutinho P.M."/>
            <person name="de Vries R.P."/>
            <person name="Ferreira P."/>
            <person name="Findley K."/>
            <person name="Foster B."/>
            <person name="Gaskell J."/>
            <person name="Glotzer D."/>
            <person name="Gorecki P."/>
            <person name="Heitman J."/>
            <person name="Hesse C."/>
            <person name="Hori C."/>
            <person name="Igarashi K."/>
            <person name="Jurgens J.A."/>
            <person name="Kallen N."/>
            <person name="Kersten P."/>
            <person name="Kohler A."/>
            <person name="Kuees U."/>
            <person name="Kumar T.K.A."/>
            <person name="Kuo A."/>
            <person name="LaButti K."/>
            <person name="Larrondo L.F."/>
            <person name="Lindquist E."/>
            <person name="Ling A."/>
            <person name="Lombard V."/>
            <person name="Lucas S."/>
            <person name="Lundell T."/>
            <person name="Martin R."/>
            <person name="McLaughlin D.J."/>
            <person name="Morgenstern I."/>
            <person name="Morin E."/>
            <person name="Murat C."/>
            <person name="Nagy L.G."/>
            <person name="Nolan M."/>
            <person name="Ohm R.A."/>
            <person name="Patyshakuliyeva A."/>
            <person name="Rokas A."/>
            <person name="Ruiz-Duenas F.J."/>
            <person name="Sabat G."/>
            <person name="Salamov A."/>
            <person name="Samejima M."/>
            <person name="Schmutz J."/>
            <person name="Slot J.C."/>
            <person name="St John F."/>
            <person name="Stenlid J."/>
            <person name="Sun H."/>
            <person name="Sun S."/>
            <person name="Syed K."/>
            <person name="Tsang A."/>
            <person name="Wiebenga A."/>
            <person name="Young D."/>
            <person name="Pisabarro A."/>
            <person name="Eastwood D.C."/>
            <person name="Martin F."/>
            <person name="Cullen D."/>
            <person name="Grigoriev I.V."/>
            <person name="Hibbett D.S."/>
        </authorList>
    </citation>
    <scope>NUCLEOTIDE SEQUENCE [LARGE SCALE GENOMIC DNA]</scope>
    <source>
        <strain evidence="2">TFB10046</strain>
    </source>
</reference>
<name>J0WN45_AURST</name>
<proteinExistence type="predicted"/>
<gene>
    <name evidence="1" type="ORF">AURDEDRAFT_177662</name>
</gene>
<dbReference type="AlphaFoldDB" id="J0WN45"/>
<accession>J0WN45</accession>
<evidence type="ECO:0000313" key="2">
    <source>
        <dbReference type="Proteomes" id="UP000006514"/>
    </source>
</evidence>
<organism evidence="1 2">
    <name type="scientific">Auricularia subglabra (strain TFB-10046 / SS5)</name>
    <name type="common">White-rot fungus</name>
    <name type="synonym">Auricularia delicata (strain TFB10046)</name>
    <dbReference type="NCBI Taxonomy" id="717982"/>
    <lineage>
        <taxon>Eukaryota</taxon>
        <taxon>Fungi</taxon>
        <taxon>Dikarya</taxon>
        <taxon>Basidiomycota</taxon>
        <taxon>Agaricomycotina</taxon>
        <taxon>Agaricomycetes</taxon>
        <taxon>Auriculariales</taxon>
        <taxon>Auriculariaceae</taxon>
        <taxon>Auricularia</taxon>
    </lineage>
</organism>
<dbReference type="KEGG" id="adl:AURDEDRAFT_177662"/>
<evidence type="ECO:0000313" key="1">
    <source>
        <dbReference type="EMBL" id="EJD33260.1"/>
    </source>
</evidence>
<dbReference type="InParanoid" id="J0WN45"/>